<dbReference type="OrthoDB" id="9806925at2"/>
<feature type="domain" description="YjeF N-terminal" evidence="19">
    <location>
        <begin position="8"/>
        <end position="205"/>
    </location>
</feature>
<dbReference type="GO" id="GO:0052856">
    <property type="term" value="F:NAD(P)HX epimerase activity"/>
    <property type="evidence" value="ECO:0007669"/>
    <property type="project" value="UniProtKB-EC"/>
</dbReference>
<evidence type="ECO:0000256" key="5">
    <source>
        <dbReference type="ARBA" id="ARBA00022723"/>
    </source>
</evidence>
<comment type="catalytic activity">
    <reaction evidence="1 17">
        <text>(6R)-NADHX = (6S)-NADHX</text>
        <dbReference type="Rhea" id="RHEA:32215"/>
        <dbReference type="ChEBI" id="CHEBI:64074"/>
        <dbReference type="ChEBI" id="CHEBI:64075"/>
        <dbReference type="EC" id="5.1.99.6"/>
    </reaction>
</comment>
<evidence type="ECO:0000256" key="7">
    <source>
        <dbReference type="ARBA" id="ARBA00022840"/>
    </source>
</evidence>
<evidence type="ECO:0000256" key="11">
    <source>
        <dbReference type="ARBA" id="ARBA00023235"/>
    </source>
</evidence>
<dbReference type="Pfam" id="PF01256">
    <property type="entry name" value="Carb_kinase"/>
    <property type="match status" value="1"/>
</dbReference>
<dbReference type="EC" id="4.2.1.136" evidence="17"/>
<dbReference type="Gene3D" id="3.40.50.10260">
    <property type="entry name" value="YjeF N-terminal domain"/>
    <property type="match status" value="1"/>
</dbReference>
<dbReference type="STRING" id="1121267.CCUN_0093"/>
<dbReference type="PANTHER" id="PTHR12592:SF0">
    <property type="entry name" value="ATP-DEPENDENT (S)-NAD(P)H-HYDRATE DEHYDRATASE"/>
    <property type="match status" value="1"/>
</dbReference>
<keyword evidence="13" id="KW-0511">Multifunctional enzyme</keyword>
<keyword evidence="10 17" id="KW-0520">NAD</keyword>
<evidence type="ECO:0000256" key="2">
    <source>
        <dbReference type="ARBA" id="ARBA00000909"/>
    </source>
</evidence>
<comment type="catalytic activity">
    <reaction evidence="16 17">
        <text>(6S)-NADPHX + ADP = AMP + phosphate + NADPH + H(+)</text>
        <dbReference type="Rhea" id="RHEA:32235"/>
        <dbReference type="ChEBI" id="CHEBI:15378"/>
        <dbReference type="ChEBI" id="CHEBI:43474"/>
        <dbReference type="ChEBI" id="CHEBI:57783"/>
        <dbReference type="ChEBI" id="CHEBI:64076"/>
        <dbReference type="ChEBI" id="CHEBI:456215"/>
        <dbReference type="ChEBI" id="CHEBI:456216"/>
        <dbReference type="EC" id="4.2.1.136"/>
    </reaction>
</comment>
<dbReference type="EMBL" id="CP020867">
    <property type="protein sequence ID" value="ARJ55761.1"/>
    <property type="molecule type" value="Genomic_DNA"/>
</dbReference>
<accession>A0A1W6BUL6</accession>
<evidence type="ECO:0000256" key="8">
    <source>
        <dbReference type="ARBA" id="ARBA00022857"/>
    </source>
</evidence>
<evidence type="ECO:0000313" key="21">
    <source>
        <dbReference type="Proteomes" id="UP000192902"/>
    </source>
</evidence>
<dbReference type="InterPro" id="IPR036652">
    <property type="entry name" value="YjeF_N_dom_sf"/>
</dbReference>
<keyword evidence="12 17" id="KW-0456">Lyase</keyword>
<dbReference type="PROSITE" id="PS51383">
    <property type="entry name" value="YJEF_C_3"/>
    <property type="match status" value="1"/>
</dbReference>
<keyword evidence="11 17" id="KW-0413">Isomerase</keyword>
<reference evidence="20 21" key="1">
    <citation type="submission" date="2017-04" db="EMBL/GenBank/DDBJ databases">
        <title>Complete genome sequence of the Campylobacter cuniculorum type strain LMG24588.</title>
        <authorList>
            <person name="Miller W.G."/>
            <person name="Yee E."/>
            <person name="Revez J."/>
            <person name="Bono J.L."/>
            <person name="Rossi M."/>
        </authorList>
    </citation>
    <scope>NUCLEOTIDE SEQUENCE [LARGE SCALE GENOMIC DNA]</scope>
    <source>
        <strain evidence="20 21">LMG 24588</strain>
    </source>
</reference>
<dbReference type="eggNOG" id="COG0062">
    <property type="taxonomic scope" value="Bacteria"/>
</dbReference>
<evidence type="ECO:0000256" key="4">
    <source>
        <dbReference type="ARBA" id="ARBA00009524"/>
    </source>
</evidence>
<dbReference type="InterPro" id="IPR030677">
    <property type="entry name" value="Nnr"/>
</dbReference>
<evidence type="ECO:0000256" key="15">
    <source>
        <dbReference type="ARBA" id="ARBA00048238"/>
    </source>
</evidence>
<feature type="domain" description="YjeF C-terminal" evidence="18">
    <location>
        <begin position="212"/>
        <end position="457"/>
    </location>
</feature>
<comment type="catalytic activity">
    <reaction evidence="15 17">
        <text>(6S)-NADHX + ADP = AMP + phosphate + NADH + H(+)</text>
        <dbReference type="Rhea" id="RHEA:32223"/>
        <dbReference type="ChEBI" id="CHEBI:15378"/>
        <dbReference type="ChEBI" id="CHEBI:43474"/>
        <dbReference type="ChEBI" id="CHEBI:57945"/>
        <dbReference type="ChEBI" id="CHEBI:64074"/>
        <dbReference type="ChEBI" id="CHEBI:456215"/>
        <dbReference type="ChEBI" id="CHEBI:456216"/>
        <dbReference type="EC" id="4.2.1.136"/>
    </reaction>
</comment>
<dbReference type="PROSITE" id="PS51385">
    <property type="entry name" value="YJEF_N"/>
    <property type="match status" value="1"/>
</dbReference>
<protein>
    <recommendedName>
        <fullName evidence="17">Bifunctional NAD(P)H-hydrate repair enzyme</fullName>
    </recommendedName>
    <alternativeName>
        <fullName evidence="17">Nicotinamide nucleotide repair protein</fullName>
    </alternativeName>
    <domain>
        <recommendedName>
            <fullName evidence="17">ADP-dependent (S)-NAD(P)H-hydrate dehydratase</fullName>
            <ecNumber evidence="17">4.2.1.136</ecNumber>
        </recommendedName>
        <alternativeName>
            <fullName evidence="17">ADP-dependent NAD(P)HX dehydratase</fullName>
        </alternativeName>
    </domain>
    <domain>
        <recommendedName>
            <fullName evidence="17">NAD(P)H-hydrate epimerase</fullName>
            <ecNumber evidence="17">5.1.99.6</ecNumber>
        </recommendedName>
    </domain>
</protein>
<keyword evidence="6 17" id="KW-0547">Nucleotide-binding</keyword>
<dbReference type="CDD" id="cd01171">
    <property type="entry name" value="YXKO-related"/>
    <property type="match status" value="1"/>
</dbReference>
<dbReference type="SUPFAM" id="SSF53613">
    <property type="entry name" value="Ribokinase-like"/>
    <property type="match status" value="1"/>
</dbReference>
<dbReference type="NCBIfam" id="TIGR00197">
    <property type="entry name" value="yjeF_nterm"/>
    <property type="match status" value="1"/>
</dbReference>
<dbReference type="InterPro" id="IPR029056">
    <property type="entry name" value="Ribokinase-like"/>
</dbReference>
<dbReference type="RefSeq" id="WP_027304995.1">
    <property type="nucleotide sequence ID" value="NZ_CP020867.1"/>
</dbReference>
<keyword evidence="7 17" id="KW-0067">ATP-binding</keyword>
<evidence type="ECO:0000256" key="14">
    <source>
        <dbReference type="ARBA" id="ARBA00025153"/>
    </source>
</evidence>
<keyword evidence="5 17" id="KW-0479">Metal-binding</keyword>
<name>A0A1W6BUL6_9BACT</name>
<comment type="cofactor">
    <cofactor evidence="17">
        <name>K(+)</name>
        <dbReference type="ChEBI" id="CHEBI:29103"/>
    </cofactor>
    <text evidence="17">Binds 1 potassium ion per subunit.</text>
</comment>
<sequence>MKAVFKDIKELEQRAIDLGLDEILLMENAGYELARIIEKKIKKRKKARILFLLGGGNNAADALVAARHLKQKYFKNINLFCVNEGFKKSPLFLKQAEILKKLDFKFLFKEPDFKEFDCIVDAIFGSGFNKKLDQKTSAIIQKANLSKAFKISCDIPSALGQKLCFKADLTLCMGALKELLLEDFAKEFVGEIKLAHLGLTHKKFAPHSKTFLLEKKDLKMIERRIDSHKGSCGHIYIVASASAGTLAGLGALNFGGGLVSLLNDKSFSPLLMLKNEIHTEADAIALGMGLENLELLKDKRLLKIPLVLDANCFSSKEILRHLKRKDVVLTPHPKEFSRLLKLCFDEEISVNEIQKNRFFYAKKFAKAFQCVLLLKGANPIVIQDEEIFVVNCGNQALAKGGSGDVLSGMIAALLGAGFKALDAAKNATLAHALVAKKYKFNKNSFDALKLIKGLKCL</sequence>
<dbReference type="Gene3D" id="3.40.1190.20">
    <property type="match status" value="1"/>
</dbReference>
<comment type="similarity">
    <text evidence="4 17">In the C-terminal section; belongs to the NnrD/CARKD family.</text>
</comment>
<evidence type="ECO:0000259" key="18">
    <source>
        <dbReference type="PROSITE" id="PS51383"/>
    </source>
</evidence>
<dbReference type="InterPro" id="IPR017953">
    <property type="entry name" value="Carbohydrate_kinase_pred_CS"/>
</dbReference>
<comment type="catalytic activity">
    <reaction evidence="2 17">
        <text>(6R)-NADPHX = (6S)-NADPHX</text>
        <dbReference type="Rhea" id="RHEA:32227"/>
        <dbReference type="ChEBI" id="CHEBI:64076"/>
        <dbReference type="ChEBI" id="CHEBI:64077"/>
        <dbReference type="EC" id="5.1.99.6"/>
    </reaction>
</comment>
<dbReference type="NCBIfam" id="TIGR00196">
    <property type="entry name" value="yjeF_cterm"/>
    <property type="match status" value="1"/>
</dbReference>
<dbReference type="PROSITE" id="PS01050">
    <property type="entry name" value="YJEF_C_2"/>
    <property type="match status" value="1"/>
</dbReference>
<evidence type="ECO:0000256" key="3">
    <source>
        <dbReference type="ARBA" id="ARBA00006001"/>
    </source>
</evidence>
<dbReference type="EC" id="5.1.99.6" evidence="17"/>
<dbReference type="eggNOG" id="COG0063">
    <property type="taxonomic scope" value="Bacteria"/>
</dbReference>
<keyword evidence="20" id="KW-0418">Kinase</keyword>
<dbReference type="GO" id="GO:0052855">
    <property type="term" value="F:ADP-dependent NAD(P)H-hydrate dehydratase activity"/>
    <property type="evidence" value="ECO:0007669"/>
    <property type="project" value="UniProtKB-UniRule"/>
</dbReference>
<evidence type="ECO:0000256" key="10">
    <source>
        <dbReference type="ARBA" id="ARBA00023027"/>
    </source>
</evidence>
<evidence type="ECO:0000256" key="9">
    <source>
        <dbReference type="ARBA" id="ARBA00022958"/>
    </source>
</evidence>
<dbReference type="PANTHER" id="PTHR12592">
    <property type="entry name" value="ATP-DEPENDENT (S)-NAD(P)H-HYDRATE DEHYDRATASE FAMILY MEMBER"/>
    <property type="match status" value="1"/>
</dbReference>
<evidence type="ECO:0000313" key="20">
    <source>
        <dbReference type="EMBL" id="ARJ55761.1"/>
    </source>
</evidence>
<evidence type="ECO:0000256" key="17">
    <source>
        <dbReference type="PIRNR" id="PIRNR017184"/>
    </source>
</evidence>
<proteinExistence type="inferred from homology"/>
<gene>
    <name evidence="20" type="ORF">CCUN_0093</name>
</gene>
<dbReference type="InterPro" id="IPR004443">
    <property type="entry name" value="YjeF_N_dom"/>
</dbReference>
<comment type="function">
    <text evidence="14 17">Bifunctional enzyme that catalyzes the epimerization of the S- and R-forms of NAD(P)HX and the dehydration of the S-form of NAD(P)HX at the expense of ADP, which is converted to AMP. This allows the repair of both epimers of NAD(P)HX, a damaged form of NAD(P)H that is a result of enzymatic or heat-dependent hydration.</text>
</comment>
<dbReference type="GO" id="GO:0110051">
    <property type="term" value="P:metabolite repair"/>
    <property type="evidence" value="ECO:0007669"/>
    <property type="project" value="TreeGrafter"/>
</dbReference>
<dbReference type="AlphaFoldDB" id="A0A1W6BUL6"/>
<evidence type="ECO:0000256" key="13">
    <source>
        <dbReference type="ARBA" id="ARBA00023268"/>
    </source>
</evidence>
<organism evidence="20 21">
    <name type="scientific">Campylobacter cuniculorum DSM 23162 = LMG 24588</name>
    <dbReference type="NCBI Taxonomy" id="1121267"/>
    <lineage>
        <taxon>Bacteria</taxon>
        <taxon>Pseudomonadati</taxon>
        <taxon>Campylobacterota</taxon>
        <taxon>Epsilonproteobacteria</taxon>
        <taxon>Campylobacterales</taxon>
        <taxon>Campylobacteraceae</taxon>
        <taxon>Campylobacter</taxon>
    </lineage>
</organism>
<evidence type="ECO:0000259" key="19">
    <source>
        <dbReference type="PROSITE" id="PS51385"/>
    </source>
</evidence>
<comment type="similarity">
    <text evidence="3 17">In the N-terminal section; belongs to the NnrE/AIBP family.</text>
</comment>
<dbReference type="GO" id="GO:0016301">
    <property type="term" value="F:kinase activity"/>
    <property type="evidence" value="ECO:0007669"/>
    <property type="project" value="UniProtKB-KW"/>
</dbReference>
<evidence type="ECO:0000256" key="1">
    <source>
        <dbReference type="ARBA" id="ARBA00000013"/>
    </source>
</evidence>
<dbReference type="Pfam" id="PF03853">
    <property type="entry name" value="YjeF_N"/>
    <property type="match status" value="1"/>
</dbReference>
<keyword evidence="20" id="KW-0808">Transferase</keyword>
<dbReference type="KEGG" id="ccun:CCUN_0093"/>
<evidence type="ECO:0000256" key="6">
    <source>
        <dbReference type="ARBA" id="ARBA00022741"/>
    </source>
</evidence>
<dbReference type="GO" id="GO:0005524">
    <property type="term" value="F:ATP binding"/>
    <property type="evidence" value="ECO:0007669"/>
    <property type="project" value="UniProtKB-UniRule"/>
</dbReference>
<evidence type="ECO:0000256" key="12">
    <source>
        <dbReference type="ARBA" id="ARBA00023239"/>
    </source>
</evidence>
<dbReference type="PIRSF" id="PIRSF017184">
    <property type="entry name" value="Nnr"/>
    <property type="match status" value="1"/>
</dbReference>
<dbReference type="GO" id="GO:0046872">
    <property type="term" value="F:metal ion binding"/>
    <property type="evidence" value="ECO:0007669"/>
    <property type="project" value="UniProtKB-UniRule"/>
</dbReference>
<dbReference type="InterPro" id="IPR000631">
    <property type="entry name" value="CARKD"/>
</dbReference>
<keyword evidence="8 17" id="KW-0521">NADP</keyword>
<evidence type="ECO:0000256" key="16">
    <source>
        <dbReference type="ARBA" id="ARBA00049209"/>
    </source>
</evidence>
<dbReference type="SUPFAM" id="SSF64153">
    <property type="entry name" value="YjeF N-terminal domain-like"/>
    <property type="match status" value="1"/>
</dbReference>
<keyword evidence="9 17" id="KW-0630">Potassium</keyword>
<dbReference type="Proteomes" id="UP000192902">
    <property type="component" value="Chromosome"/>
</dbReference>